<dbReference type="STRING" id="1416779.SAMN05444409_2515"/>
<protein>
    <submittedName>
        <fullName evidence="2">Uncharacterized protein</fullName>
    </submittedName>
</protein>
<keyword evidence="1" id="KW-1133">Transmembrane helix</keyword>
<dbReference type="EMBL" id="FSRK01000002">
    <property type="protein sequence ID" value="SIO29520.1"/>
    <property type="molecule type" value="Genomic_DNA"/>
</dbReference>
<keyword evidence="1" id="KW-0472">Membrane</keyword>
<evidence type="ECO:0000313" key="3">
    <source>
        <dbReference type="Proteomes" id="UP000185207"/>
    </source>
</evidence>
<dbReference type="OrthoDB" id="1495370at2"/>
<evidence type="ECO:0000256" key="1">
    <source>
        <dbReference type="SAM" id="Phobius"/>
    </source>
</evidence>
<keyword evidence="3" id="KW-1185">Reference proteome</keyword>
<keyword evidence="1" id="KW-0812">Transmembrane</keyword>
<dbReference type="Proteomes" id="UP000185207">
    <property type="component" value="Unassembled WGS sequence"/>
</dbReference>
<dbReference type="RefSeq" id="WP_074235717.1">
    <property type="nucleotide sequence ID" value="NZ_FSRK01000002.1"/>
</dbReference>
<proteinExistence type="predicted"/>
<feature type="transmembrane region" description="Helical" evidence="1">
    <location>
        <begin position="12"/>
        <end position="31"/>
    </location>
</feature>
<name>A0A1N6IBX0_9FLAO</name>
<accession>A0A1N6IBX0</accession>
<sequence length="177" mass="21207">MTLNQLSTISGFLADIATIIALLGIVYAYFFSRKQIHFSTIEKCINDYRQLYHKYEDKYDNPKFLGQYLDLVNEELFYIEKGYLPKEVSEEWIDGMIDYLPFFNKSELVLSRKFNEFHISENVKSRLYSYPRILKFITVKEEIDFEKIFLPLSDEDVIEIRSSERKKLIKLLKRNLK</sequence>
<dbReference type="AlphaFoldDB" id="A0A1N6IBX0"/>
<evidence type="ECO:0000313" key="2">
    <source>
        <dbReference type="EMBL" id="SIO29520.1"/>
    </source>
</evidence>
<reference evidence="3" key="1">
    <citation type="submission" date="2016-11" db="EMBL/GenBank/DDBJ databases">
        <authorList>
            <person name="Varghese N."/>
            <person name="Submissions S."/>
        </authorList>
    </citation>
    <scope>NUCLEOTIDE SEQUENCE [LARGE SCALE GENOMIC DNA]</scope>
    <source>
        <strain evidence="3">DSM 27623</strain>
    </source>
</reference>
<organism evidence="2 3">
    <name type="scientific">Epilithonimonas zeae</name>
    <dbReference type="NCBI Taxonomy" id="1416779"/>
    <lineage>
        <taxon>Bacteria</taxon>
        <taxon>Pseudomonadati</taxon>
        <taxon>Bacteroidota</taxon>
        <taxon>Flavobacteriia</taxon>
        <taxon>Flavobacteriales</taxon>
        <taxon>Weeksellaceae</taxon>
        <taxon>Chryseobacterium group</taxon>
        <taxon>Epilithonimonas</taxon>
    </lineage>
</organism>
<gene>
    <name evidence="2" type="ORF">SAMN05444409_2515</name>
</gene>